<evidence type="ECO:0000313" key="1">
    <source>
        <dbReference type="EMBL" id="VEL32374.1"/>
    </source>
</evidence>
<name>A0A448XAL7_9PLAT</name>
<proteinExistence type="predicted"/>
<accession>A0A448XAL7</accession>
<gene>
    <name evidence="1" type="ORF">PXEA_LOCUS25814</name>
</gene>
<comment type="caution">
    <text evidence="1">The sequence shown here is derived from an EMBL/GenBank/DDBJ whole genome shotgun (WGS) entry which is preliminary data.</text>
</comment>
<dbReference type="EMBL" id="CAAALY010133578">
    <property type="protein sequence ID" value="VEL32374.1"/>
    <property type="molecule type" value="Genomic_DNA"/>
</dbReference>
<sequence length="107" mass="12021">MAMSIETTFQAGDRNILFGQMKRWQTMKNQLVSSIRIYKNTIYLDSHPSREECIGSNRVFPSQHTLDASRSSPGVNAAAAAGAAGLERISRSDRVIVHLWDTWHTQT</sequence>
<dbReference type="AlphaFoldDB" id="A0A448XAL7"/>
<dbReference type="Proteomes" id="UP000784294">
    <property type="component" value="Unassembled WGS sequence"/>
</dbReference>
<reference evidence="1" key="1">
    <citation type="submission" date="2018-11" db="EMBL/GenBank/DDBJ databases">
        <authorList>
            <consortium name="Pathogen Informatics"/>
        </authorList>
    </citation>
    <scope>NUCLEOTIDE SEQUENCE</scope>
</reference>
<evidence type="ECO:0000313" key="2">
    <source>
        <dbReference type="Proteomes" id="UP000784294"/>
    </source>
</evidence>
<keyword evidence="2" id="KW-1185">Reference proteome</keyword>
<protein>
    <submittedName>
        <fullName evidence="1">Uncharacterized protein</fullName>
    </submittedName>
</protein>
<organism evidence="1 2">
    <name type="scientific">Protopolystoma xenopodis</name>
    <dbReference type="NCBI Taxonomy" id="117903"/>
    <lineage>
        <taxon>Eukaryota</taxon>
        <taxon>Metazoa</taxon>
        <taxon>Spiralia</taxon>
        <taxon>Lophotrochozoa</taxon>
        <taxon>Platyhelminthes</taxon>
        <taxon>Monogenea</taxon>
        <taxon>Polyopisthocotylea</taxon>
        <taxon>Polystomatidea</taxon>
        <taxon>Polystomatidae</taxon>
        <taxon>Protopolystoma</taxon>
    </lineage>
</organism>